<accession>A0A318UEU8</accession>
<keyword evidence="2" id="KW-1185">Reference proteome</keyword>
<comment type="caution">
    <text evidence="1">The sequence shown here is derived from an EMBL/GenBank/DDBJ whole genome shotgun (WGS) entry which is preliminary data.</text>
</comment>
<name>A0A318UEU8_9SPHI</name>
<sequence length="166" mass="18916">MKIKNKYLIILSGILLGIIHLSWSSSVKKNETDKSQDFDLKISAAKNYCVFNENGKALDALLFINNKMFSGKRTKELIVYFKMGSEPIVLIIALPPKLIGIPELYNTMRLDKDTLFLQKASLKFTVVNVGIEKMIDKWSIEDGTIRFSTFERLNALGKEIIIKKIK</sequence>
<proteinExistence type="predicted"/>
<dbReference type="Proteomes" id="UP000248198">
    <property type="component" value="Unassembled WGS sequence"/>
</dbReference>
<gene>
    <name evidence="1" type="ORF">B0O44_103322</name>
</gene>
<reference evidence="1 2" key="1">
    <citation type="submission" date="2018-06" db="EMBL/GenBank/DDBJ databases">
        <title>Genomic Encyclopedia of Archaeal and Bacterial Type Strains, Phase II (KMG-II): from individual species to whole genera.</title>
        <authorList>
            <person name="Goeker M."/>
        </authorList>
    </citation>
    <scope>NUCLEOTIDE SEQUENCE [LARGE SCALE GENOMIC DNA]</scope>
    <source>
        <strain evidence="1 2">DSM 27372</strain>
    </source>
</reference>
<protein>
    <submittedName>
        <fullName evidence="1">Uncharacterized protein</fullName>
    </submittedName>
</protein>
<evidence type="ECO:0000313" key="1">
    <source>
        <dbReference type="EMBL" id="PYF74876.1"/>
    </source>
</evidence>
<evidence type="ECO:0000313" key="2">
    <source>
        <dbReference type="Proteomes" id="UP000248198"/>
    </source>
</evidence>
<organism evidence="1 2">
    <name type="scientific">Pedobacter nutrimenti</name>
    <dbReference type="NCBI Taxonomy" id="1241337"/>
    <lineage>
        <taxon>Bacteria</taxon>
        <taxon>Pseudomonadati</taxon>
        <taxon>Bacteroidota</taxon>
        <taxon>Sphingobacteriia</taxon>
        <taxon>Sphingobacteriales</taxon>
        <taxon>Sphingobacteriaceae</taxon>
        <taxon>Pedobacter</taxon>
    </lineage>
</organism>
<dbReference type="AlphaFoldDB" id="A0A318UEU8"/>
<dbReference type="RefSeq" id="WP_110829716.1">
    <property type="nucleotide sequence ID" value="NZ_QKLU01000003.1"/>
</dbReference>
<dbReference type="EMBL" id="QKLU01000003">
    <property type="protein sequence ID" value="PYF74876.1"/>
    <property type="molecule type" value="Genomic_DNA"/>
</dbReference>